<feature type="transmembrane region" description="Helical" evidence="16">
    <location>
        <begin position="156"/>
        <end position="178"/>
    </location>
</feature>
<keyword evidence="6" id="KW-0444">Lipid biosynthesis</keyword>
<evidence type="ECO:0000256" key="8">
    <source>
        <dbReference type="ARBA" id="ARBA00022692"/>
    </source>
</evidence>
<dbReference type="PANTHER" id="PTHR14269:SF11">
    <property type="entry name" value="CDP-DIACYLGLYCEROL--GLYCEROL-3-PHOSPHATE 3-PHOSPHATIDYLTRANSFERASE"/>
    <property type="match status" value="1"/>
</dbReference>
<evidence type="ECO:0000313" key="17">
    <source>
        <dbReference type="EMBL" id="AOY88107.1"/>
    </source>
</evidence>
<comment type="catalytic activity">
    <reaction evidence="14">
        <text>a CDP-1,2-diacyl-sn-glycerol + sn-glycerol 3-phosphate = a 1,2-diacyl-sn-glycero-3-phospho-(1'-sn-glycero-3'-phosphate) + CMP + H(+)</text>
        <dbReference type="Rhea" id="RHEA:12593"/>
        <dbReference type="ChEBI" id="CHEBI:15378"/>
        <dbReference type="ChEBI" id="CHEBI:57597"/>
        <dbReference type="ChEBI" id="CHEBI:58332"/>
        <dbReference type="ChEBI" id="CHEBI:60110"/>
        <dbReference type="ChEBI" id="CHEBI:60377"/>
        <dbReference type="EC" id="2.7.8.5"/>
    </reaction>
</comment>
<dbReference type="InterPro" id="IPR000462">
    <property type="entry name" value="CDP-OH_P_trans"/>
</dbReference>
<comment type="subcellular location">
    <subcellularLocation>
        <location evidence="1">Membrane</location>
        <topology evidence="1">Multi-pass membrane protein</topology>
    </subcellularLocation>
</comment>
<evidence type="ECO:0000256" key="9">
    <source>
        <dbReference type="ARBA" id="ARBA00022989"/>
    </source>
</evidence>
<evidence type="ECO:0000256" key="16">
    <source>
        <dbReference type="SAM" id="Phobius"/>
    </source>
</evidence>
<comment type="similarity">
    <text evidence="3 15">Belongs to the CDP-alcohol phosphatidyltransferase class-I family.</text>
</comment>
<gene>
    <name evidence="17" type="ORF">BKP64_07950</name>
</gene>
<keyword evidence="13" id="KW-1208">Phospholipid metabolism</keyword>
<dbReference type="RefSeq" id="WP_070968253.1">
    <property type="nucleotide sequence ID" value="NZ_CP017715.1"/>
</dbReference>
<dbReference type="InterPro" id="IPR050324">
    <property type="entry name" value="CDP-alcohol_PTase-I"/>
</dbReference>
<evidence type="ECO:0000256" key="7">
    <source>
        <dbReference type="ARBA" id="ARBA00022679"/>
    </source>
</evidence>
<keyword evidence="7 15" id="KW-0808">Transferase</keyword>
<sequence length="186" mass="20795">MSLERWRWIPNALTFLRILLIAPFAATLLARDYRLSLLIFFVAAVTDAFDGFLARHFNWRSRFGAIADPLADKALLITAYLMLTFTAVLPVWLFLLVLGRDLLIVAGALAYHYGVGRFEMQPSLPGKINTFIQILVVLAIIILLAGWPMQPWVLKVGILLVAVSAVFSGGHYLVVWGIRAWRAKGS</sequence>
<dbReference type="GO" id="GO:0008444">
    <property type="term" value="F:CDP-diacylglycerol-glycerol-3-phosphate 3-phosphatidyltransferase activity"/>
    <property type="evidence" value="ECO:0007669"/>
    <property type="project" value="UniProtKB-EC"/>
</dbReference>
<dbReference type="KEGG" id="msq:BKP64_07950"/>
<keyword evidence="12" id="KW-0594">Phospholipid biosynthesis</keyword>
<feature type="transmembrane region" description="Helical" evidence="16">
    <location>
        <begin position="35"/>
        <end position="53"/>
    </location>
</feature>
<dbReference type="PROSITE" id="PS00379">
    <property type="entry name" value="CDP_ALCOHOL_P_TRANSF"/>
    <property type="match status" value="1"/>
</dbReference>
<dbReference type="Gene3D" id="1.20.120.1760">
    <property type="match status" value="1"/>
</dbReference>
<evidence type="ECO:0000256" key="4">
    <source>
        <dbReference type="ARBA" id="ARBA00013170"/>
    </source>
</evidence>
<dbReference type="EMBL" id="CP017715">
    <property type="protein sequence ID" value="AOY88107.1"/>
    <property type="molecule type" value="Genomic_DNA"/>
</dbReference>
<evidence type="ECO:0000256" key="5">
    <source>
        <dbReference type="ARBA" id="ARBA00014944"/>
    </source>
</evidence>
<proteinExistence type="inferred from homology"/>
<evidence type="ECO:0000256" key="6">
    <source>
        <dbReference type="ARBA" id="ARBA00022516"/>
    </source>
</evidence>
<dbReference type="InterPro" id="IPR048254">
    <property type="entry name" value="CDP_ALCOHOL_P_TRANSF_CS"/>
</dbReference>
<name>A0A1D9GKE2_9GAMM</name>
<evidence type="ECO:0000256" key="3">
    <source>
        <dbReference type="ARBA" id="ARBA00010441"/>
    </source>
</evidence>
<evidence type="ECO:0000256" key="13">
    <source>
        <dbReference type="ARBA" id="ARBA00023264"/>
    </source>
</evidence>
<feature type="transmembrane region" description="Helical" evidence="16">
    <location>
        <begin position="130"/>
        <end position="150"/>
    </location>
</feature>
<evidence type="ECO:0000256" key="15">
    <source>
        <dbReference type="RuleBase" id="RU003750"/>
    </source>
</evidence>
<evidence type="ECO:0000256" key="1">
    <source>
        <dbReference type="ARBA" id="ARBA00004141"/>
    </source>
</evidence>
<keyword evidence="8 16" id="KW-0812">Transmembrane</keyword>
<evidence type="ECO:0000256" key="12">
    <source>
        <dbReference type="ARBA" id="ARBA00023209"/>
    </source>
</evidence>
<dbReference type="EC" id="2.7.8.5" evidence="4"/>
<dbReference type="GO" id="GO:0046474">
    <property type="term" value="P:glycerophospholipid biosynthetic process"/>
    <property type="evidence" value="ECO:0007669"/>
    <property type="project" value="TreeGrafter"/>
</dbReference>
<evidence type="ECO:0000256" key="2">
    <source>
        <dbReference type="ARBA" id="ARBA00005042"/>
    </source>
</evidence>
<dbReference type="GO" id="GO:0016020">
    <property type="term" value="C:membrane"/>
    <property type="evidence" value="ECO:0007669"/>
    <property type="project" value="UniProtKB-SubCell"/>
</dbReference>
<dbReference type="InterPro" id="IPR004570">
    <property type="entry name" value="Phosphatidylglycerol_P_synth"/>
</dbReference>
<reference evidence="17 18" key="1">
    <citation type="submission" date="2016-10" db="EMBL/GenBank/DDBJ databases">
        <title>Marinobacter salinus sp. nov., a moderately halophilic bacterium isolated from a tidal flat environment.</title>
        <authorList>
            <person name="Park S.-J."/>
        </authorList>
    </citation>
    <scope>NUCLEOTIDE SEQUENCE [LARGE SCALE GENOMIC DNA]</scope>
    <source>
        <strain evidence="17 18">Hb8</strain>
    </source>
</reference>
<keyword evidence="11 16" id="KW-0472">Membrane</keyword>
<dbReference type="Pfam" id="PF01066">
    <property type="entry name" value="CDP-OH_P_transf"/>
    <property type="match status" value="1"/>
</dbReference>
<dbReference type="Proteomes" id="UP000177445">
    <property type="component" value="Chromosome"/>
</dbReference>
<dbReference type="PIRSF" id="PIRSF000847">
    <property type="entry name" value="Phos_ph_gly_syn"/>
    <property type="match status" value="1"/>
</dbReference>
<comment type="pathway">
    <text evidence="2">Phospholipid metabolism; phosphatidylglycerol biosynthesis; phosphatidylglycerol from CDP-diacylglycerol: step 1/2.</text>
</comment>
<evidence type="ECO:0000256" key="10">
    <source>
        <dbReference type="ARBA" id="ARBA00023098"/>
    </source>
</evidence>
<feature type="transmembrane region" description="Helical" evidence="16">
    <location>
        <begin position="74"/>
        <end position="96"/>
    </location>
</feature>
<keyword evidence="9 16" id="KW-1133">Transmembrane helix</keyword>
<evidence type="ECO:0000256" key="11">
    <source>
        <dbReference type="ARBA" id="ARBA00023136"/>
    </source>
</evidence>
<dbReference type="PANTHER" id="PTHR14269">
    <property type="entry name" value="CDP-DIACYLGLYCEROL--GLYCEROL-3-PHOSPHATE 3-PHOSPHATIDYLTRANSFERASE-RELATED"/>
    <property type="match status" value="1"/>
</dbReference>
<organism evidence="17 18">
    <name type="scientific">Marinobacter salinus</name>
    <dbReference type="NCBI Taxonomy" id="1874317"/>
    <lineage>
        <taxon>Bacteria</taxon>
        <taxon>Pseudomonadati</taxon>
        <taxon>Pseudomonadota</taxon>
        <taxon>Gammaproteobacteria</taxon>
        <taxon>Pseudomonadales</taxon>
        <taxon>Marinobacteraceae</taxon>
        <taxon>Marinobacter</taxon>
    </lineage>
</organism>
<evidence type="ECO:0000313" key="18">
    <source>
        <dbReference type="Proteomes" id="UP000177445"/>
    </source>
</evidence>
<dbReference type="STRING" id="1874317.BKP64_07950"/>
<feature type="transmembrane region" description="Helical" evidence="16">
    <location>
        <begin position="12"/>
        <end position="29"/>
    </location>
</feature>
<dbReference type="AlphaFoldDB" id="A0A1D9GKE2"/>
<keyword evidence="18" id="KW-1185">Reference proteome</keyword>
<protein>
    <recommendedName>
        <fullName evidence="5">CDP-diacylglycerol--glycerol-3-phosphate 3-phosphatidyltransferase</fullName>
        <ecNumber evidence="4">2.7.8.5</ecNumber>
    </recommendedName>
</protein>
<dbReference type="InterPro" id="IPR043130">
    <property type="entry name" value="CDP-OH_PTrfase_TM_dom"/>
</dbReference>
<accession>A0A1D9GKE2</accession>
<keyword evidence="10" id="KW-0443">Lipid metabolism</keyword>
<evidence type="ECO:0000256" key="14">
    <source>
        <dbReference type="ARBA" id="ARBA00048586"/>
    </source>
</evidence>